<gene>
    <name evidence="2" type="ORF">MVEN_00868300</name>
</gene>
<reference evidence="2" key="1">
    <citation type="submission" date="2020-05" db="EMBL/GenBank/DDBJ databases">
        <title>Mycena genomes resolve the evolution of fungal bioluminescence.</title>
        <authorList>
            <person name="Tsai I.J."/>
        </authorList>
    </citation>
    <scope>NUCLEOTIDE SEQUENCE</scope>
    <source>
        <strain evidence="2">CCC161011</strain>
    </source>
</reference>
<keyword evidence="3" id="KW-1185">Reference proteome</keyword>
<proteinExistence type="predicted"/>
<organism evidence="2 3">
    <name type="scientific">Mycena venus</name>
    <dbReference type="NCBI Taxonomy" id="2733690"/>
    <lineage>
        <taxon>Eukaryota</taxon>
        <taxon>Fungi</taxon>
        <taxon>Dikarya</taxon>
        <taxon>Basidiomycota</taxon>
        <taxon>Agaricomycotina</taxon>
        <taxon>Agaricomycetes</taxon>
        <taxon>Agaricomycetidae</taxon>
        <taxon>Agaricales</taxon>
        <taxon>Marasmiineae</taxon>
        <taxon>Mycenaceae</taxon>
        <taxon>Mycena</taxon>
    </lineage>
</organism>
<evidence type="ECO:0000313" key="2">
    <source>
        <dbReference type="EMBL" id="KAF7358198.1"/>
    </source>
</evidence>
<accession>A0A8H7D490</accession>
<comment type="caution">
    <text evidence="2">The sequence shown here is derived from an EMBL/GenBank/DDBJ whole genome shotgun (WGS) entry which is preliminary data.</text>
</comment>
<dbReference type="OrthoDB" id="3186724at2759"/>
<feature type="compositionally biased region" description="Low complexity" evidence="1">
    <location>
        <begin position="189"/>
        <end position="199"/>
    </location>
</feature>
<sequence length="330" mass="35671">MPPKDAANWTANPADITKLLAFLHGQRSRVGEGGNWDKTVLNEVAAHMASLGPPAKGGPKTATAIGTKWGQIRKIFEAILQMKQKAYPGASGWTYTDEGGFNVTDETQDAWENFSKAHPVFKPFATSGWVHFRTVDEIMPSRARGRFVFSAGSTQPVMEDAPSQPQSQDDDDTRLPATTCQPPAPSAPPAASQHTPTPSVSGTPAPASTRKRPLSQEVDSPWSNKRSRVTGPESILALSHSVAGVGNVIESVFAQHKSSAMSPTKKVQAARKLALEDMNNGYIMSDERTRLSILFGRDTSAADAYIADEDPILWADVARELLNPTQNFSF</sequence>
<evidence type="ECO:0000256" key="1">
    <source>
        <dbReference type="SAM" id="MobiDB-lite"/>
    </source>
</evidence>
<dbReference type="AlphaFoldDB" id="A0A8H7D490"/>
<name>A0A8H7D490_9AGAR</name>
<evidence type="ECO:0000313" key="3">
    <source>
        <dbReference type="Proteomes" id="UP000620124"/>
    </source>
</evidence>
<dbReference type="Proteomes" id="UP000620124">
    <property type="component" value="Unassembled WGS sequence"/>
</dbReference>
<feature type="region of interest" description="Disordered" evidence="1">
    <location>
        <begin position="153"/>
        <end position="228"/>
    </location>
</feature>
<protein>
    <submittedName>
        <fullName evidence="2">Myb-like domain-containing protein</fullName>
    </submittedName>
</protein>
<dbReference type="EMBL" id="JACAZI010000006">
    <property type="protein sequence ID" value="KAF7358198.1"/>
    <property type="molecule type" value="Genomic_DNA"/>
</dbReference>